<sequence length="181" mass="20997">MTMKANAAVMVVAMTMMMIGMTTANKSEVRSHRRSRRAMCSEGKKIPVKICVKTAELAWDFGSRGTDSNVMVRLNGPYCYSPYIKLESPQDDFETGDYDCYTIYTWDIAKRRASVLIKRLESVQVKLDPHKDDWLMDYMTLRYNNAMYCLKYYLHEWFTDSTPKTLPEPSSIECGDYKLND</sequence>
<dbReference type="AlphaFoldDB" id="A0AAN9BHT4"/>
<evidence type="ECO:0000313" key="3">
    <source>
        <dbReference type="Proteomes" id="UP001374579"/>
    </source>
</evidence>
<dbReference type="InterPro" id="IPR036392">
    <property type="entry name" value="PLAT/LH2_dom_sf"/>
</dbReference>
<name>A0AAN9BHT4_9CAEN</name>
<feature type="signal peptide" evidence="1">
    <location>
        <begin position="1"/>
        <end position="24"/>
    </location>
</feature>
<keyword evidence="3" id="KW-1185">Reference proteome</keyword>
<proteinExistence type="predicted"/>
<dbReference type="Gene3D" id="2.60.60.20">
    <property type="entry name" value="PLAT/LH2 domain"/>
    <property type="match status" value="1"/>
</dbReference>
<dbReference type="SUPFAM" id="SSF49723">
    <property type="entry name" value="Lipase/lipooxygenase domain (PLAT/LH2 domain)"/>
    <property type="match status" value="1"/>
</dbReference>
<dbReference type="Proteomes" id="UP001374579">
    <property type="component" value="Unassembled WGS sequence"/>
</dbReference>
<comment type="caution">
    <text evidence="2">The sequence shown here is derived from an EMBL/GenBank/DDBJ whole genome shotgun (WGS) entry which is preliminary data.</text>
</comment>
<reference evidence="2 3" key="1">
    <citation type="submission" date="2024-02" db="EMBL/GenBank/DDBJ databases">
        <title>Chromosome-scale genome assembly of the rough periwinkle Littorina saxatilis.</title>
        <authorList>
            <person name="De Jode A."/>
            <person name="Faria R."/>
            <person name="Formenti G."/>
            <person name="Sims Y."/>
            <person name="Smith T.P."/>
            <person name="Tracey A."/>
            <person name="Wood J.M.D."/>
            <person name="Zagrodzka Z.B."/>
            <person name="Johannesson K."/>
            <person name="Butlin R.K."/>
            <person name="Leder E.H."/>
        </authorList>
    </citation>
    <scope>NUCLEOTIDE SEQUENCE [LARGE SCALE GENOMIC DNA]</scope>
    <source>
        <strain evidence="2">Snail1</strain>
        <tissue evidence="2">Muscle</tissue>
    </source>
</reference>
<gene>
    <name evidence="2" type="ORF">V1264_017788</name>
</gene>
<dbReference type="EMBL" id="JBAMIC010000007">
    <property type="protein sequence ID" value="KAK7106541.1"/>
    <property type="molecule type" value="Genomic_DNA"/>
</dbReference>
<organism evidence="2 3">
    <name type="scientific">Littorina saxatilis</name>
    <dbReference type="NCBI Taxonomy" id="31220"/>
    <lineage>
        <taxon>Eukaryota</taxon>
        <taxon>Metazoa</taxon>
        <taxon>Spiralia</taxon>
        <taxon>Lophotrochozoa</taxon>
        <taxon>Mollusca</taxon>
        <taxon>Gastropoda</taxon>
        <taxon>Caenogastropoda</taxon>
        <taxon>Littorinimorpha</taxon>
        <taxon>Littorinoidea</taxon>
        <taxon>Littorinidae</taxon>
        <taxon>Littorina</taxon>
    </lineage>
</organism>
<evidence type="ECO:0000256" key="1">
    <source>
        <dbReference type="SAM" id="SignalP"/>
    </source>
</evidence>
<keyword evidence="1" id="KW-0732">Signal</keyword>
<evidence type="ECO:0000313" key="2">
    <source>
        <dbReference type="EMBL" id="KAK7106541.1"/>
    </source>
</evidence>
<protein>
    <submittedName>
        <fullName evidence="2">Uncharacterized protein</fullName>
    </submittedName>
</protein>
<accession>A0AAN9BHT4</accession>
<feature type="chain" id="PRO_5042845752" evidence="1">
    <location>
        <begin position="25"/>
        <end position="181"/>
    </location>
</feature>